<evidence type="ECO:0000256" key="12">
    <source>
        <dbReference type="ARBA" id="ARBA00047712"/>
    </source>
</evidence>
<dbReference type="EMBL" id="CP000238">
    <property type="protein sequence ID" value="ABF13820.1"/>
    <property type="molecule type" value="Genomic_DNA"/>
</dbReference>
<protein>
    <recommendedName>
        <fullName evidence="3 13">NADH-quinone oxidoreductase subunit J</fullName>
        <ecNumber evidence="13">7.1.1.-</ecNumber>
    </recommendedName>
</protein>
<evidence type="ECO:0000256" key="6">
    <source>
        <dbReference type="ARBA" id="ARBA00022719"/>
    </source>
</evidence>
<evidence type="ECO:0000313" key="14">
    <source>
        <dbReference type="EMBL" id="ABF13820.1"/>
    </source>
</evidence>
<dbReference type="RefSeq" id="WP_011520550.1">
    <property type="nucleotide sequence ID" value="NC_007984.1"/>
</dbReference>
<dbReference type="OrthoDB" id="9790848at2"/>
<evidence type="ECO:0000256" key="9">
    <source>
        <dbReference type="ARBA" id="ARBA00023027"/>
    </source>
</evidence>
<feature type="transmembrane region" description="Helical" evidence="13">
    <location>
        <begin position="131"/>
        <end position="159"/>
    </location>
</feature>
<comment type="function">
    <text evidence="13">NDH-1 shuttles electrons from NADH, via FMN and iron-sulfur (Fe-S) centers, to quinones in the respiratory chain. Couples the redox reaction to proton translocation (for every two electrons transferred, four hydrogen ions are translocated across the cytoplasmic membrane), and thus conserves the redox energy in a proton gradient.</text>
</comment>
<reference evidence="14 15" key="1">
    <citation type="journal article" date="2006" name="PLoS Biol.">
        <title>Metabolic complementarity and genomics of the dual bacterial symbiosis of sharpshooters.</title>
        <authorList>
            <person name="Wu D."/>
            <person name="Daugherty S.C."/>
            <person name="Van Aken S.E."/>
            <person name="Pai G.H."/>
            <person name="Watkins K.L."/>
            <person name="Khouri H."/>
            <person name="Tallon L.J."/>
            <person name="Zaborsky J.M."/>
            <person name="Dunbar H.E."/>
            <person name="Tran P.L."/>
            <person name="Moran N.A."/>
            <person name="Eisen J.A."/>
        </authorList>
    </citation>
    <scope>NUCLEOTIDE SEQUENCE [LARGE SCALE GENOMIC DNA]</scope>
    <source>
        <strain evidence="14">Hc</strain>
    </source>
</reference>
<evidence type="ECO:0000313" key="15">
    <source>
        <dbReference type="Proteomes" id="UP000002427"/>
    </source>
</evidence>
<evidence type="ECO:0000256" key="4">
    <source>
        <dbReference type="ARBA" id="ARBA00022475"/>
    </source>
</evidence>
<sequence>MELALYFFGLVAIFSALRVITHNKPMHALLYLIITILAIAGVFFVIGAYFAGALEIIVYAGAVVVLFIFVVMMINIHCSEQINILRQPIISIIYFILPLILLLAILLYIFWSTSNDSINNQLIDTKTVGVLLFGPYILAVDLASMLLLAGLVVAFHLGYDAAQRR</sequence>
<keyword evidence="8 13" id="KW-1133">Transmembrane helix</keyword>
<comment type="subcellular location">
    <subcellularLocation>
        <location evidence="1 13">Cell membrane</location>
        <topology evidence="1 13">Multi-pass membrane protein</topology>
    </subcellularLocation>
</comment>
<evidence type="ECO:0000256" key="13">
    <source>
        <dbReference type="RuleBase" id="RU004429"/>
    </source>
</evidence>
<evidence type="ECO:0000256" key="5">
    <source>
        <dbReference type="ARBA" id="ARBA00022692"/>
    </source>
</evidence>
<evidence type="ECO:0000256" key="11">
    <source>
        <dbReference type="ARBA" id="ARBA00025811"/>
    </source>
</evidence>
<proteinExistence type="inferred from homology"/>
<organism evidence="14 15">
    <name type="scientific">Baumannia cicadellinicola subsp. Homalodisca coagulata</name>
    <dbReference type="NCBI Taxonomy" id="374463"/>
    <lineage>
        <taxon>Bacteria</taxon>
        <taxon>Pseudomonadati</taxon>
        <taxon>Pseudomonadota</taxon>
        <taxon>Gammaproteobacteria</taxon>
        <taxon>Candidatus Palibaumannia</taxon>
    </lineage>
</organism>
<dbReference type="AlphaFoldDB" id="Q1LT97"/>
<evidence type="ECO:0000256" key="3">
    <source>
        <dbReference type="ARBA" id="ARBA00019907"/>
    </source>
</evidence>
<dbReference type="PANTHER" id="PTHR33269">
    <property type="entry name" value="NADH-UBIQUINONE OXIDOREDUCTASE CHAIN 6"/>
    <property type="match status" value="1"/>
</dbReference>
<feature type="transmembrane region" description="Helical" evidence="13">
    <location>
        <begin position="6"/>
        <end position="21"/>
    </location>
</feature>
<dbReference type="PANTHER" id="PTHR33269:SF17">
    <property type="entry name" value="NADH-UBIQUINONE OXIDOREDUCTASE CHAIN 6"/>
    <property type="match status" value="1"/>
</dbReference>
<dbReference type="Pfam" id="PF00499">
    <property type="entry name" value="Oxidored_q3"/>
    <property type="match status" value="1"/>
</dbReference>
<evidence type="ECO:0000256" key="8">
    <source>
        <dbReference type="ARBA" id="ARBA00022989"/>
    </source>
</evidence>
<keyword evidence="7" id="KW-1278">Translocase</keyword>
<dbReference type="InterPro" id="IPR042106">
    <property type="entry name" value="Nuo/plastoQ_OxRdtase_6_NuoJ"/>
</dbReference>
<evidence type="ECO:0000256" key="10">
    <source>
        <dbReference type="ARBA" id="ARBA00023136"/>
    </source>
</evidence>
<keyword evidence="15" id="KW-1185">Reference proteome</keyword>
<dbReference type="EC" id="7.1.1.-" evidence="13"/>
<comment type="similarity">
    <text evidence="2 13">Belongs to the complex I subunit 6 family.</text>
</comment>
<evidence type="ECO:0000256" key="1">
    <source>
        <dbReference type="ARBA" id="ARBA00004651"/>
    </source>
</evidence>
<feature type="transmembrane region" description="Helical" evidence="13">
    <location>
        <begin position="56"/>
        <end position="76"/>
    </location>
</feature>
<dbReference type="Gene3D" id="1.20.120.1200">
    <property type="entry name" value="NADH-ubiquinone/plastoquinone oxidoreductase chain 6, subunit NuoJ"/>
    <property type="match status" value="1"/>
</dbReference>
<dbReference type="Proteomes" id="UP000002427">
    <property type="component" value="Chromosome"/>
</dbReference>
<dbReference type="STRING" id="374463.BCI_0373"/>
<gene>
    <name evidence="14" type="primary">nuoJ</name>
    <name evidence="14" type="ordered locus">BCI_0373</name>
</gene>
<keyword evidence="6 13" id="KW-0874">Quinone</keyword>
<feature type="transmembrane region" description="Helical" evidence="13">
    <location>
        <begin position="88"/>
        <end position="111"/>
    </location>
</feature>
<evidence type="ECO:0000256" key="2">
    <source>
        <dbReference type="ARBA" id="ARBA00005698"/>
    </source>
</evidence>
<keyword evidence="10 13" id="KW-0472">Membrane</keyword>
<keyword evidence="9 13" id="KW-0520">NAD</keyword>
<dbReference type="KEGG" id="bci:BCI_0373"/>
<name>Q1LT97_BAUCH</name>
<comment type="catalytic activity">
    <reaction evidence="12 13">
        <text>a quinone + NADH + 5 H(+)(in) = a quinol + NAD(+) + 4 H(+)(out)</text>
        <dbReference type="Rhea" id="RHEA:57888"/>
        <dbReference type="ChEBI" id="CHEBI:15378"/>
        <dbReference type="ChEBI" id="CHEBI:24646"/>
        <dbReference type="ChEBI" id="CHEBI:57540"/>
        <dbReference type="ChEBI" id="CHEBI:57945"/>
        <dbReference type="ChEBI" id="CHEBI:132124"/>
    </reaction>
</comment>
<feature type="transmembrane region" description="Helical" evidence="13">
    <location>
        <begin position="28"/>
        <end position="50"/>
    </location>
</feature>
<accession>Q1LT97</accession>
<comment type="subunit">
    <text evidence="11">Composed of 13 different subunits. Subunits NuoA, H, J, K, L, M, N constitute the membrane sector of the complex.</text>
</comment>
<evidence type="ECO:0000256" key="7">
    <source>
        <dbReference type="ARBA" id="ARBA00022967"/>
    </source>
</evidence>
<dbReference type="InterPro" id="IPR001457">
    <property type="entry name" value="NADH_UbQ/plastoQ_OxRdtase_su6"/>
</dbReference>
<keyword evidence="14" id="KW-0560">Oxidoreductase</keyword>
<dbReference type="GO" id="GO:0016491">
    <property type="term" value="F:oxidoreductase activity"/>
    <property type="evidence" value="ECO:0007669"/>
    <property type="project" value="UniProtKB-KW"/>
</dbReference>
<keyword evidence="5 13" id="KW-0812">Transmembrane</keyword>
<dbReference type="NCBIfam" id="NF005162">
    <property type="entry name" value="PRK06638.1-1"/>
    <property type="match status" value="1"/>
</dbReference>
<dbReference type="GO" id="GO:0008137">
    <property type="term" value="F:NADH dehydrogenase (ubiquinone) activity"/>
    <property type="evidence" value="ECO:0007669"/>
    <property type="project" value="UniProtKB-UniRule"/>
</dbReference>
<dbReference type="GO" id="GO:0048038">
    <property type="term" value="F:quinone binding"/>
    <property type="evidence" value="ECO:0007669"/>
    <property type="project" value="UniProtKB-UniRule"/>
</dbReference>
<dbReference type="GO" id="GO:0005886">
    <property type="term" value="C:plasma membrane"/>
    <property type="evidence" value="ECO:0007669"/>
    <property type="project" value="UniProtKB-SubCell"/>
</dbReference>
<dbReference type="HOGENOM" id="CLU_085957_0_1_6"/>
<keyword evidence="4 13" id="KW-1003">Cell membrane</keyword>
<dbReference type="FunFam" id="1.20.120.1200:FF:000001">
    <property type="entry name" value="NADH-quinone oxidoreductase subunit J"/>
    <property type="match status" value="1"/>
</dbReference>